<dbReference type="EMBL" id="POTX01000024">
    <property type="protein sequence ID" value="PZF99383.1"/>
    <property type="molecule type" value="Genomic_DNA"/>
</dbReference>
<name>A0A2W2E351_9ACTN</name>
<evidence type="ECO:0000313" key="1">
    <source>
        <dbReference type="EMBL" id="PZF99383.1"/>
    </source>
</evidence>
<dbReference type="AlphaFoldDB" id="A0A2W2E351"/>
<gene>
    <name evidence="1" type="ORF">C1I93_05850</name>
</gene>
<accession>A0A2W2E351</accession>
<keyword evidence="2" id="KW-1185">Reference proteome</keyword>
<evidence type="ECO:0000313" key="2">
    <source>
        <dbReference type="Proteomes" id="UP000248627"/>
    </source>
</evidence>
<sequence length="127" mass="14418">MADRLNRHGSYLLYGGRMPETFEVDRVDRIADILFGVATAKGLIGYGPLAKRVDTRPDFLSQPLDKVSRQAFDKGEPLWSALVVSRSTDRPSSGFYGLARKMRPEYALLSDDELWEQERERCYEAAS</sequence>
<proteinExistence type="predicted"/>
<reference evidence="1 2" key="1">
    <citation type="submission" date="2018-01" db="EMBL/GenBank/DDBJ databases">
        <title>Draft genome sequence of Jishengella endophytica.</title>
        <authorList>
            <person name="Sahin N."/>
            <person name="Ay H."/>
            <person name="Saygin H."/>
        </authorList>
    </citation>
    <scope>NUCLEOTIDE SEQUENCE [LARGE SCALE GENOMIC DNA]</scope>
    <source>
        <strain evidence="1 2">DSM 45430</strain>
    </source>
</reference>
<comment type="caution">
    <text evidence="1">The sequence shown here is derived from an EMBL/GenBank/DDBJ whole genome shotgun (WGS) entry which is preliminary data.</text>
</comment>
<organism evidence="1 2">
    <name type="scientific">Micromonospora endophytica</name>
    <dbReference type="NCBI Taxonomy" id="515350"/>
    <lineage>
        <taxon>Bacteria</taxon>
        <taxon>Bacillati</taxon>
        <taxon>Actinomycetota</taxon>
        <taxon>Actinomycetes</taxon>
        <taxon>Micromonosporales</taxon>
        <taxon>Micromonosporaceae</taxon>
        <taxon>Micromonospora</taxon>
    </lineage>
</organism>
<protein>
    <submittedName>
        <fullName evidence="1">Uncharacterized protein</fullName>
    </submittedName>
</protein>
<dbReference type="Proteomes" id="UP000248627">
    <property type="component" value="Unassembled WGS sequence"/>
</dbReference>